<dbReference type="PROSITE" id="PS50011">
    <property type="entry name" value="PROTEIN_KINASE_DOM"/>
    <property type="match status" value="1"/>
</dbReference>
<dbReference type="CDD" id="cd14014">
    <property type="entry name" value="STKc_PknB_like"/>
    <property type="match status" value="1"/>
</dbReference>
<dbReference type="InterPro" id="IPR020472">
    <property type="entry name" value="WD40_PAC1"/>
</dbReference>
<dbReference type="Gene3D" id="1.10.510.10">
    <property type="entry name" value="Transferase(Phosphotransferase) domain 1"/>
    <property type="match status" value="1"/>
</dbReference>
<feature type="repeat" description="WD" evidence="5">
    <location>
        <begin position="391"/>
        <end position="423"/>
    </location>
</feature>
<dbReference type="Gene3D" id="3.30.200.20">
    <property type="entry name" value="Phosphorylase Kinase, domain 1"/>
    <property type="match status" value="1"/>
</dbReference>
<dbReference type="InterPro" id="IPR011009">
    <property type="entry name" value="Kinase-like_dom_sf"/>
</dbReference>
<dbReference type="PROSITE" id="PS00678">
    <property type="entry name" value="WD_REPEATS_1"/>
    <property type="match status" value="2"/>
</dbReference>
<feature type="binding site" evidence="6">
    <location>
        <position position="42"/>
    </location>
    <ligand>
        <name>ATP</name>
        <dbReference type="ChEBI" id="CHEBI:30616"/>
    </ligand>
</feature>
<dbReference type="Pfam" id="PF00069">
    <property type="entry name" value="Pkinase"/>
    <property type="match status" value="1"/>
</dbReference>
<dbReference type="InterPro" id="IPR008271">
    <property type="entry name" value="Ser/Thr_kinase_AS"/>
</dbReference>
<feature type="domain" description="Protein kinase" evidence="8">
    <location>
        <begin position="13"/>
        <end position="271"/>
    </location>
</feature>
<keyword evidence="9" id="KW-0418">Kinase</keyword>
<name>A0ABN2YT98_9ACTN</name>
<dbReference type="PROSITE" id="PS50294">
    <property type="entry name" value="WD_REPEATS_REGION"/>
    <property type="match status" value="4"/>
</dbReference>
<keyword evidence="9" id="KW-0808">Transferase</keyword>
<organism evidence="9 10">
    <name type="scientific">Actinomadura napierensis</name>
    <dbReference type="NCBI Taxonomy" id="267854"/>
    <lineage>
        <taxon>Bacteria</taxon>
        <taxon>Bacillati</taxon>
        <taxon>Actinomycetota</taxon>
        <taxon>Actinomycetes</taxon>
        <taxon>Streptosporangiales</taxon>
        <taxon>Thermomonosporaceae</taxon>
        <taxon>Actinomadura</taxon>
    </lineage>
</organism>
<comment type="caution">
    <text evidence="9">The sequence shown here is derived from an EMBL/GenBank/DDBJ whole genome shotgun (WGS) entry which is preliminary data.</text>
</comment>
<dbReference type="PROSITE" id="PS50082">
    <property type="entry name" value="WD_REPEATS_2"/>
    <property type="match status" value="5"/>
</dbReference>
<gene>
    <name evidence="9" type="ORF">GCM10009727_24810</name>
</gene>
<evidence type="ECO:0000256" key="4">
    <source>
        <dbReference type="ARBA" id="ARBA00022840"/>
    </source>
</evidence>
<dbReference type="SMART" id="SM00320">
    <property type="entry name" value="WD40"/>
    <property type="match status" value="7"/>
</dbReference>
<dbReference type="PRINTS" id="PR00320">
    <property type="entry name" value="GPROTEINBRPT"/>
</dbReference>
<feature type="repeat" description="WD" evidence="5">
    <location>
        <begin position="518"/>
        <end position="560"/>
    </location>
</feature>
<dbReference type="EMBL" id="BAAAMR010000017">
    <property type="protein sequence ID" value="GAA2132106.1"/>
    <property type="molecule type" value="Genomic_DNA"/>
</dbReference>
<proteinExistence type="predicted"/>
<dbReference type="PROSITE" id="PS00108">
    <property type="entry name" value="PROTEIN_KINASE_ST"/>
    <property type="match status" value="1"/>
</dbReference>
<dbReference type="PROSITE" id="PS00107">
    <property type="entry name" value="PROTEIN_KINASE_ATP"/>
    <property type="match status" value="1"/>
</dbReference>
<dbReference type="Pfam" id="PF00400">
    <property type="entry name" value="WD40"/>
    <property type="match status" value="7"/>
</dbReference>
<evidence type="ECO:0000313" key="9">
    <source>
        <dbReference type="EMBL" id="GAA2132106.1"/>
    </source>
</evidence>
<feature type="repeat" description="WD" evidence="5">
    <location>
        <begin position="562"/>
        <end position="603"/>
    </location>
</feature>
<feature type="repeat" description="WD" evidence="5">
    <location>
        <begin position="605"/>
        <end position="638"/>
    </location>
</feature>
<dbReference type="SUPFAM" id="SSF56112">
    <property type="entry name" value="Protein kinase-like (PK-like)"/>
    <property type="match status" value="1"/>
</dbReference>
<feature type="region of interest" description="Disordered" evidence="7">
    <location>
        <begin position="324"/>
        <end position="344"/>
    </location>
</feature>
<evidence type="ECO:0000256" key="5">
    <source>
        <dbReference type="PROSITE-ProRule" id="PRU00221"/>
    </source>
</evidence>
<reference evidence="9 10" key="1">
    <citation type="journal article" date="2019" name="Int. J. Syst. Evol. Microbiol.">
        <title>The Global Catalogue of Microorganisms (GCM) 10K type strain sequencing project: providing services to taxonomists for standard genome sequencing and annotation.</title>
        <authorList>
            <consortium name="The Broad Institute Genomics Platform"/>
            <consortium name="The Broad Institute Genome Sequencing Center for Infectious Disease"/>
            <person name="Wu L."/>
            <person name="Ma J."/>
        </authorList>
    </citation>
    <scope>NUCLEOTIDE SEQUENCE [LARGE SCALE GENOMIC DNA]</scope>
    <source>
        <strain evidence="9 10">JCM 13850</strain>
    </source>
</reference>
<dbReference type="PANTHER" id="PTHR44129">
    <property type="entry name" value="WD REPEAT-CONTAINING PROTEIN POP1"/>
    <property type="match status" value="1"/>
</dbReference>
<keyword evidence="3 6" id="KW-0547">Nucleotide-binding</keyword>
<dbReference type="InterPro" id="IPR036322">
    <property type="entry name" value="WD40_repeat_dom_sf"/>
</dbReference>
<dbReference type="InterPro" id="IPR017441">
    <property type="entry name" value="Protein_kinase_ATP_BS"/>
</dbReference>
<evidence type="ECO:0000256" key="3">
    <source>
        <dbReference type="ARBA" id="ARBA00022741"/>
    </source>
</evidence>
<evidence type="ECO:0000256" key="6">
    <source>
        <dbReference type="PROSITE-ProRule" id="PRU10141"/>
    </source>
</evidence>
<feature type="compositionally biased region" description="Polar residues" evidence="7">
    <location>
        <begin position="330"/>
        <end position="342"/>
    </location>
</feature>
<accession>A0ABN2YT98</accession>
<protein>
    <submittedName>
        <fullName evidence="9">Serine/threonine-protein kinase</fullName>
    </submittedName>
</protein>
<evidence type="ECO:0000256" key="2">
    <source>
        <dbReference type="ARBA" id="ARBA00022737"/>
    </source>
</evidence>
<feature type="repeat" description="WD" evidence="5">
    <location>
        <begin position="348"/>
        <end position="380"/>
    </location>
</feature>
<dbReference type="InterPro" id="IPR050349">
    <property type="entry name" value="WD_LIS1/nudF_dynein_reg"/>
</dbReference>
<keyword evidence="2" id="KW-0677">Repeat</keyword>
<dbReference type="InterPro" id="IPR015943">
    <property type="entry name" value="WD40/YVTN_repeat-like_dom_sf"/>
</dbReference>
<dbReference type="InterPro" id="IPR001680">
    <property type="entry name" value="WD40_rpt"/>
</dbReference>
<evidence type="ECO:0000256" key="7">
    <source>
        <dbReference type="SAM" id="MobiDB-lite"/>
    </source>
</evidence>
<dbReference type="InterPro" id="IPR019775">
    <property type="entry name" value="WD40_repeat_CS"/>
</dbReference>
<dbReference type="InterPro" id="IPR000719">
    <property type="entry name" value="Prot_kinase_dom"/>
</dbReference>
<dbReference type="SUPFAM" id="SSF50978">
    <property type="entry name" value="WD40 repeat-like"/>
    <property type="match status" value="1"/>
</dbReference>
<dbReference type="GO" id="GO:0016301">
    <property type="term" value="F:kinase activity"/>
    <property type="evidence" value="ECO:0007669"/>
    <property type="project" value="UniProtKB-KW"/>
</dbReference>
<evidence type="ECO:0000259" key="8">
    <source>
        <dbReference type="PROSITE" id="PS50011"/>
    </source>
</evidence>
<dbReference type="Gene3D" id="2.130.10.10">
    <property type="entry name" value="YVTN repeat-like/Quinoprotein amine dehydrogenase"/>
    <property type="match status" value="3"/>
</dbReference>
<evidence type="ECO:0000256" key="1">
    <source>
        <dbReference type="ARBA" id="ARBA00022574"/>
    </source>
</evidence>
<keyword evidence="10" id="KW-1185">Reference proteome</keyword>
<sequence length="647" mass="68049">MTRDVGKVVIGRYRLEEMLGEGGMGAVWRAHDERMRRDVALKQLKLPASLEPGLREQLVARMEREARSVGMLKHPGIITVHDQFHDEDGLPWIVMELVRGRSLDAAIRADGPLDEAETARIGARIAEALAAAHEAGVVHRDIKPANILLEGDRVVVSDFGLAAVPGETALTATGALLGTPAFLAPEQVDDREAIAASDVWSLGVTLYATVEGRPAFTGGTIAALLLAISRGEPAPMQRARLLAPVLRDLLRRDPLRRPSARAVAASLNALAGTPPVETPPVEAPPADAVPPLPFAEPSRRAFLISGGAAAVALAVPIGYALTHDGGSGSPRPSRTPTASGTPSLGKVLQGHTGPVTAVAFSPDGKTLASTSDDRTVRLWDPATRAPIGQPLMGHKDAVLAVAFDPHGKTLVTGSSDKTARVWDAATRLPVGKPLTGQYDAVWAVAFSPDGRILATSGGSDVLLRRANTRKAFGDPVVHLNTVSAMVFSPDGKTLVTTAGDNVYVWDLTDPAHARWRNLKERASGIGGVAFTPDGKNLATASAADGEMRLWKAATRRPIGKPFSGGDRGIDGVAFSPDGKILATGGNDSMVRLWDVATRELLRAPLTGHADSVVSVAFSPDGRTLASASSDRTLRLWDMADLGVHVPA</sequence>
<evidence type="ECO:0000313" key="10">
    <source>
        <dbReference type="Proteomes" id="UP001501020"/>
    </source>
</evidence>
<keyword evidence="4 6" id="KW-0067">ATP-binding</keyword>
<keyword evidence="1 5" id="KW-0853">WD repeat</keyword>
<dbReference type="SMART" id="SM00220">
    <property type="entry name" value="S_TKc"/>
    <property type="match status" value="1"/>
</dbReference>
<dbReference type="CDD" id="cd00200">
    <property type="entry name" value="WD40"/>
    <property type="match status" value="1"/>
</dbReference>
<dbReference type="Proteomes" id="UP001501020">
    <property type="component" value="Unassembled WGS sequence"/>
</dbReference>